<evidence type="ECO:0000259" key="2">
    <source>
        <dbReference type="Pfam" id="PF12697"/>
    </source>
</evidence>
<dbReference type="SUPFAM" id="SSF53474">
    <property type="entry name" value="alpha/beta-Hydrolases"/>
    <property type="match status" value="1"/>
</dbReference>
<protein>
    <submittedName>
        <fullName evidence="3">Alpha/beta hydrolase</fullName>
    </submittedName>
</protein>
<evidence type="ECO:0000313" key="3">
    <source>
        <dbReference type="EMBL" id="WIV62080.1"/>
    </source>
</evidence>
<name>A0ABY8Y3G8_9PSEU</name>
<dbReference type="GO" id="GO:0016787">
    <property type="term" value="F:hydrolase activity"/>
    <property type="evidence" value="ECO:0007669"/>
    <property type="project" value="UniProtKB-KW"/>
</dbReference>
<evidence type="ECO:0000256" key="1">
    <source>
        <dbReference type="ARBA" id="ARBA00022801"/>
    </source>
</evidence>
<keyword evidence="4" id="KW-1185">Reference proteome</keyword>
<gene>
    <name evidence="3" type="ORF">QP939_21125</name>
</gene>
<dbReference type="RefSeq" id="WP_285459806.1">
    <property type="nucleotide sequence ID" value="NZ_CP127173.1"/>
</dbReference>
<evidence type="ECO:0000313" key="4">
    <source>
        <dbReference type="Proteomes" id="UP001227101"/>
    </source>
</evidence>
<dbReference type="Proteomes" id="UP001227101">
    <property type="component" value="Chromosome"/>
</dbReference>
<accession>A0ABY8Y3G8</accession>
<dbReference type="PANTHER" id="PTHR43798:SF31">
    <property type="entry name" value="AB HYDROLASE SUPERFAMILY PROTEIN YCLE"/>
    <property type="match status" value="1"/>
</dbReference>
<dbReference type="InterPro" id="IPR050266">
    <property type="entry name" value="AB_hydrolase_sf"/>
</dbReference>
<proteinExistence type="predicted"/>
<dbReference type="Gene3D" id="3.40.50.1820">
    <property type="entry name" value="alpha/beta hydrolase"/>
    <property type="match status" value="1"/>
</dbReference>
<reference evidence="3 4" key="1">
    <citation type="submission" date="2023-06" db="EMBL/GenBank/DDBJ databases">
        <authorList>
            <person name="Oyuntsetseg B."/>
            <person name="Kim S.B."/>
        </authorList>
    </citation>
    <scope>NUCLEOTIDE SEQUENCE [LARGE SCALE GENOMIC DNA]</scope>
    <source>
        <strain evidence="3 4">2-2</strain>
    </source>
</reference>
<dbReference type="InterPro" id="IPR029058">
    <property type="entry name" value="AB_hydrolase_fold"/>
</dbReference>
<dbReference type="EMBL" id="CP127173">
    <property type="protein sequence ID" value="WIV62080.1"/>
    <property type="molecule type" value="Genomic_DNA"/>
</dbReference>
<sequence>MGLLPETMHGRLCAPPQATTVVVLIPGGTYNESYWDIGYTPEIRSFRLAMNQAGIATLALDRLGTGESSKPLSTLLSASTQATAAHQVIKSIRPRFEKVVVGGHSIGAAMAMIEAGNYGDVDGVLVTGMTHRMNLITVIPVLANMIPAPLDPAVPGRDPGYLTTSPGTRYQAFHTPGPLDEGAIAYDESTKDVFAATEAVDSLTLTTVVTPASQRIRVPVLLVVGNDPHFCGVLGSDCSSPEALRASEVSFFGGPLQTYILNSYGHAINYAPNAPTYFGVVSNWLKSTVS</sequence>
<keyword evidence="1 3" id="KW-0378">Hydrolase</keyword>
<feature type="domain" description="AB hydrolase-1" evidence="2">
    <location>
        <begin position="22"/>
        <end position="272"/>
    </location>
</feature>
<dbReference type="Pfam" id="PF12697">
    <property type="entry name" value="Abhydrolase_6"/>
    <property type="match status" value="1"/>
</dbReference>
<organism evidence="3 4">
    <name type="scientific">Amycolatopsis nalaikhensis</name>
    <dbReference type="NCBI Taxonomy" id="715472"/>
    <lineage>
        <taxon>Bacteria</taxon>
        <taxon>Bacillati</taxon>
        <taxon>Actinomycetota</taxon>
        <taxon>Actinomycetes</taxon>
        <taxon>Pseudonocardiales</taxon>
        <taxon>Pseudonocardiaceae</taxon>
        <taxon>Amycolatopsis</taxon>
    </lineage>
</organism>
<dbReference type="PANTHER" id="PTHR43798">
    <property type="entry name" value="MONOACYLGLYCEROL LIPASE"/>
    <property type="match status" value="1"/>
</dbReference>
<dbReference type="InterPro" id="IPR000073">
    <property type="entry name" value="AB_hydrolase_1"/>
</dbReference>